<dbReference type="EMBL" id="JYDP01000075">
    <property type="protein sequence ID" value="KRZ09251.1"/>
    <property type="molecule type" value="Genomic_DNA"/>
</dbReference>
<sequence length="156" mass="17959">LKWIFEFGMSFNSLLVRSQGMMLNVRLVAVVLRRCCSKNDTPLKFSETPAFHRRHGRSPPVTIPEYQFKDSEVRIVEFISAAISLTVFIVYFARLREPNDLDMALDVSSPSERLEEIERQLLKDAIRRGTAKGLDVTQYEKRIAELDGLQIDNILN</sequence>
<feature type="non-terminal residue" evidence="1">
    <location>
        <position position="1"/>
    </location>
</feature>
<keyword evidence="2" id="KW-1185">Reference proteome</keyword>
<evidence type="ECO:0000313" key="2">
    <source>
        <dbReference type="Proteomes" id="UP000055024"/>
    </source>
</evidence>
<dbReference type="Proteomes" id="UP000055024">
    <property type="component" value="Unassembled WGS sequence"/>
</dbReference>
<gene>
    <name evidence="1" type="ORF">T11_4133</name>
</gene>
<dbReference type="InterPro" id="IPR029160">
    <property type="entry name" value="UQCC4"/>
</dbReference>
<dbReference type="STRING" id="268475.A0A0V1HEP9"/>
<proteinExistence type="predicted"/>
<organism evidence="1 2">
    <name type="scientific">Trichinella zimbabwensis</name>
    <dbReference type="NCBI Taxonomy" id="268475"/>
    <lineage>
        <taxon>Eukaryota</taxon>
        <taxon>Metazoa</taxon>
        <taxon>Ecdysozoa</taxon>
        <taxon>Nematoda</taxon>
        <taxon>Enoplea</taxon>
        <taxon>Dorylaimia</taxon>
        <taxon>Trichinellida</taxon>
        <taxon>Trichinellidae</taxon>
        <taxon>Trichinella</taxon>
    </lineage>
</organism>
<comment type="caution">
    <text evidence="1">The sequence shown here is derived from an EMBL/GenBank/DDBJ whole genome shotgun (WGS) entry which is preliminary data.</text>
</comment>
<name>A0A0V1HEP9_9BILA</name>
<dbReference type="EMBL" id="JYDP01000075">
    <property type="protein sequence ID" value="KRZ09250.1"/>
    <property type="molecule type" value="Genomic_DNA"/>
</dbReference>
<protein>
    <submittedName>
        <fullName evidence="1">Uncharacterized protein</fullName>
    </submittedName>
</protein>
<dbReference type="Pfam" id="PF15013">
    <property type="entry name" value="CCSMST1"/>
    <property type="match status" value="1"/>
</dbReference>
<reference evidence="1 2" key="1">
    <citation type="submission" date="2015-01" db="EMBL/GenBank/DDBJ databases">
        <title>Evolution of Trichinella species and genotypes.</title>
        <authorList>
            <person name="Korhonen P.K."/>
            <person name="Edoardo P."/>
            <person name="Giuseppe L.R."/>
            <person name="Gasser R.B."/>
        </authorList>
    </citation>
    <scope>NUCLEOTIDE SEQUENCE [LARGE SCALE GENOMIC DNA]</scope>
    <source>
        <strain evidence="1">ISS1029</strain>
    </source>
</reference>
<dbReference type="AlphaFoldDB" id="A0A0V1HEP9"/>
<evidence type="ECO:0000313" key="1">
    <source>
        <dbReference type="EMBL" id="KRZ09251.1"/>
    </source>
</evidence>
<accession>A0A0V1HEP9</accession>